<protein>
    <recommendedName>
        <fullName evidence="3">RRM domain-containing protein</fullName>
    </recommendedName>
</protein>
<organism evidence="1 2">
    <name type="scientific">Malus baccata</name>
    <name type="common">Siberian crab apple</name>
    <name type="synonym">Pyrus baccata</name>
    <dbReference type="NCBI Taxonomy" id="106549"/>
    <lineage>
        <taxon>Eukaryota</taxon>
        <taxon>Viridiplantae</taxon>
        <taxon>Streptophyta</taxon>
        <taxon>Embryophyta</taxon>
        <taxon>Tracheophyta</taxon>
        <taxon>Spermatophyta</taxon>
        <taxon>Magnoliopsida</taxon>
        <taxon>eudicotyledons</taxon>
        <taxon>Gunneridae</taxon>
        <taxon>Pentapetalae</taxon>
        <taxon>rosids</taxon>
        <taxon>fabids</taxon>
        <taxon>Rosales</taxon>
        <taxon>Rosaceae</taxon>
        <taxon>Amygdaloideae</taxon>
        <taxon>Maleae</taxon>
        <taxon>Malus</taxon>
    </lineage>
</organism>
<dbReference type="AlphaFoldDB" id="A0A540NQ86"/>
<gene>
    <name evidence="1" type="ORF">C1H46_001646</name>
</gene>
<dbReference type="EMBL" id="VIEB01000016">
    <property type="protein sequence ID" value="TQE12773.1"/>
    <property type="molecule type" value="Genomic_DNA"/>
</dbReference>
<keyword evidence="2" id="KW-1185">Reference proteome</keyword>
<evidence type="ECO:0008006" key="3">
    <source>
        <dbReference type="Google" id="ProtNLM"/>
    </source>
</evidence>
<reference evidence="1 2" key="1">
    <citation type="journal article" date="2019" name="G3 (Bethesda)">
        <title>Sequencing of a Wild Apple (Malus baccata) Genome Unravels the Differences Between Cultivated and Wild Apple Species Regarding Disease Resistance and Cold Tolerance.</title>
        <authorList>
            <person name="Chen X."/>
        </authorList>
    </citation>
    <scope>NUCLEOTIDE SEQUENCE [LARGE SCALE GENOMIC DNA]</scope>
    <source>
        <strain evidence="2">cv. Shandingzi</strain>
        <tissue evidence="1">Leaves</tissue>
    </source>
</reference>
<evidence type="ECO:0000313" key="2">
    <source>
        <dbReference type="Proteomes" id="UP000315295"/>
    </source>
</evidence>
<dbReference type="Proteomes" id="UP000315295">
    <property type="component" value="Unassembled WGS sequence"/>
</dbReference>
<accession>A0A540NQ86</accession>
<dbReference type="SUPFAM" id="SSF54928">
    <property type="entry name" value="RNA-binding domain, RBD"/>
    <property type="match status" value="1"/>
</dbReference>
<comment type="caution">
    <text evidence="1">The sequence shown here is derived from an EMBL/GenBank/DDBJ whole genome shotgun (WGS) entry which is preliminary data.</text>
</comment>
<dbReference type="GO" id="GO:0003676">
    <property type="term" value="F:nucleic acid binding"/>
    <property type="evidence" value="ECO:0007669"/>
    <property type="project" value="InterPro"/>
</dbReference>
<proteinExistence type="predicted"/>
<evidence type="ECO:0000313" key="1">
    <source>
        <dbReference type="EMBL" id="TQE12773.1"/>
    </source>
</evidence>
<sequence>MVLHSLRRGGPPMVRLVMTRNLPLTVTEDEIEEEFKNFGQIIHDEGWQANTPQVQPTFAFSDEAKSGRFLGKPSRARFELICPSRYVLNLHQNMHGVHEYDPKQRMETIHEYKPKQRLETI</sequence>
<dbReference type="InterPro" id="IPR035979">
    <property type="entry name" value="RBD_domain_sf"/>
</dbReference>
<name>A0A540NQ86_MALBA</name>